<gene>
    <name evidence="2" type="ORF">MSPICULIGERA_LOCUS4150</name>
</gene>
<reference evidence="2" key="1">
    <citation type="submission" date="2023-06" db="EMBL/GenBank/DDBJ databases">
        <authorList>
            <person name="Delattre M."/>
        </authorList>
    </citation>
    <scope>NUCLEOTIDE SEQUENCE</scope>
    <source>
        <strain evidence="2">AF72</strain>
    </source>
</reference>
<feature type="transmembrane region" description="Helical" evidence="1">
    <location>
        <begin position="21"/>
        <end position="41"/>
    </location>
</feature>
<dbReference type="Proteomes" id="UP001177023">
    <property type="component" value="Unassembled WGS sequence"/>
</dbReference>
<sequence>MGIRRWHLGRAWSQILYDYPVPIFILSIVLTGVLPLISLYFNRVILSENAEVGFDTSNTEYSGQRQAWKKLSFVLQTTNRVTLGSNTTSVQKRETFNAKGEPLIMASHAGQNRKRRGWTDNLMSAFTNIPCYEAPLPLNRIAHRRTSLGSFDF</sequence>
<protein>
    <submittedName>
        <fullName evidence="2">Uncharacterized protein</fullName>
    </submittedName>
</protein>
<evidence type="ECO:0000256" key="1">
    <source>
        <dbReference type="SAM" id="Phobius"/>
    </source>
</evidence>
<keyword evidence="3" id="KW-1185">Reference proteome</keyword>
<organism evidence="2 3">
    <name type="scientific">Mesorhabditis spiculigera</name>
    <dbReference type="NCBI Taxonomy" id="96644"/>
    <lineage>
        <taxon>Eukaryota</taxon>
        <taxon>Metazoa</taxon>
        <taxon>Ecdysozoa</taxon>
        <taxon>Nematoda</taxon>
        <taxon>Chromadorea</taxon>
        <taxon>Rhabditida</taxon>
        <taxon>Rhabditina</taxon>
        <taxon>Rhabditomorpha</taxon>
        <taxon>Rhabditoidea</taxon>
        <taxon>Rhabditidae</taxon>
        <taxon>Mesorhabditinae</taxon>
        <taxon>Mesorhabditis</taxon>
    </lineage>
</organism>
<dbReference type="AlphaFoldDB" id="A0AA36CAN5"/>
<accession>A0AA36CAN5</accession>
<evidence type="ECO:0000313" key="3">
    <source>
        <dbReference type="Proteomes" id="UP001177023"/>
    </source>
</evidence>
<name>A0AA36CAN5_9BILA</name>
<evidence type="ECO:0000313" key="2">
    <source>
        <dbReference type="EMBL" id="CAJ0565512.1"/>
    </source>
</evidence>
<keyword evidence="1" id="KW-1133">Transmembrane helix</keyword>
<comment type="caution">
    <text evidence="2">The sequence shown here is derived from an EMBL/GenBank/DDBJ whole genome shotgun (WGS) entry which is preliminary data.</text>
</comment>
<keyword evidence="1" id="KW-0472">Membrane</keyword>
<proteinExistence type="predicted"/>
<dbReference type="EMBL" id="CATQJA010001055">
    <property type="protein sequence ID" value="CAJ0565512.1"/>
    <property type="molecule type" value="Genomic_DNA"/>
</dbReference>
<keyword evidence="1" id="KW-0812">Transmembrane</keyword>
<feature type="non-terminal residue" evidence="2">
    <location>
        <position position="1"/>
    </location>
</feature>